<sequence length="370" mass="39601">MPISHSCNSRPSLCAPGRPIPQRLLGLGLLDDHGQLADIAHAAVNPLARPLVDAIADDDARQWAAAALPALADAWIDGDTFRWPVAFAAEAWRLIQRAGSAAPARLIDAATAVLARHRHEQGDRAQAILDQLVLPARQALAAQGHAPSRDFWSAVHDVADRAGDPGLRMASVAGLKNRATSPFERGSALLREARAAQSSGDPDGANGCFAEAVELFRSAGAEREVAIARGGQADILQARGQLDEALRIRREEELPVYEKLGDVREKSVVHFKIASLRLDRNEQQTEEGFLAIFESLRQAYDIAAQMRIPDGISAVGPLLAQFLAMGQAFAPALAVLAQVDEACAVLGDEAGRRRAADLRQQIEAMQCGQA</sequence>
<organism evidence="1 2">
    <name type="scientific">Candidatus Accumulibacter contiguus</name>
    <dbReference type="NCBI Taxonomy" id="2954381"/>
    <lineage>
        <taxon>Bacteria</taxon>
        <taxon>Pseudomonadati</taxon>
        <taxon>Pseudomonadota</taxon>
        <taxon>Betaproteobacteria</taxon>
        <taxon>Candidatus Accumulibacter</taxon>
    </lineage>
</organism>
<protein>
    <recommendedName>
        <fullName evidence="3">Tetratricopeptide repeat protein</fullName>
    </recommendedName>
</protein>
<dbReference type="RefSeq" id="WP_169070180.1">
    <property type="nucleotide sequence ID" value="NZ_JAZKUC010000001.1"/>
</dbReference>
<accession>A0ABX1T755</accession>
<evidence type="ECO:0000313" key="2">
    <source>
        <dbReference type="Proteomes" id="UP000886469"/>
    </source>
</evidence>
<dbReference type="Proteomes" id="UP000886469">
    <property type="component" value="Unassembled WGS sequence"/>
</dbReference>
<dbReference type="Gene3D" id="1.25.40.10">
    <property type="entry name" value="Tetratricopeptide repeat domain"/>
    <property type="match status" value="1"/>
</dbReference>
<dbReference type="SUPFAM" id="SSF48452">
    <property type="entry name" value="TPR-like"/>
    <property type="match status" value="1"/>
</dbReference>
<comment type="caution">
    <text evidence="1">The sequence shown here is derived from an EMBL/GenBank/DDBJ whole genome shotgun (WGS) entry which is preliminary data.</text>
</comment>
<gene>
    <name evidence="1" type="ORF">E4Q08_09490</name>
</gene>
<evidence type="ECO:0000313" key="1">
    <source>
        <dbReference type="EMBL" id="NMQ05479.1"/>
    </source>
</evidence>
<name>A0ABX1T755_9PROT</name>
<dbReference type="InterPro" id="IPR011990">
    <property type="entry name" value="TPR-like_helical_dom_sf"/>
</dbReference>
<keyword evidence="2" id="KW-1185">Reference proteome</keyword>
<dbReference type="EMBL" id="SPMX01000022">
    <property type="protein sequence ID" value="NMQ05479.1"/>
    <property type="molecule type" value="Genomic_DNA"/>
</dbReference>
<evidence type="ECO:0008006" key="3">
    <source>
        <dbReference type="Google" id="ProtNLM"/>
    </source>
</evidence>
<reference evidence="1" key="1">
    <citation type="submission" date="2019-03" db="EMBL/GenBank/DDBJ databases">
        <title>Metabolic reconstructions from genomes of highly enriched 'Candidatus Accumulibacter' and 'Candidatus Competibacter' bioreactor populations.</title>
        <authorList>
            <person name="Annavajhala M.K."/>
            <person name="Welles L."/>
            <person name="Abbas B."/>
            <person name="Sorokin D."/>
            <person name="Park H."/>
            <person name="Van Loosdrecht M."/>
            <person name="Chandran K."/>
        </authorList>
    </citation>
    <scope>NUCLEOTIDE SEQUENCE</scope>
    <source>
        <strain evidence="1">SBR_L</strain>
    </source>
</reference>
<proteinExistence type="predicted"/>